<gene>
    <name evidence="2" type="ordered locus">syc2275_c</name>
</gene>
<dbReference type="GO" id="GO:0004146">
    <property type="term" value="F:dihydrofolate reductase activity"/>
    <property type="evidence" value="ECO:0007669"/>
    <property type="project" value="InterPro"/>
</dbReference>
<dbReference type="PANTHER" id="PTHR38011:SF11">
    <property type="entry name" value="2,5-DIAMINO-6-RIBOSYLAMINO-4(3H)-PYRIMIDINONE 5'-PHOSPHATE REDUCTASE"/>
    <property type="match status" value="1"/>
</dbReference>
<evidence type="ECO:0000259" key="1">
    <source>
        <dbReference type="Pfam" id="PF01872"/>
    </source>
</evidence>
<dbReference type="PANTHER" id="PTHR38011">
    <property type="entry name" value="DIHYDROFOLATE REDUCTASE FAMILY PROTEIN (AFU_ORTHOLOGUE AFUA_8G06820)"/>
    <property type="match status" value="1"/>
</dbReference>
<dbReference type="CDD" id="cd00209">
    <property type="entry name" value="DHFR"/>
    <property type="match status" value="1"/>
</dbReference>
<feature type="domain" description="Bacterial bifunctional deaminase-reductase C-terminal" evidence="1">
    <location>
        <begin position="20"/>
        <end position="178"/>
    </location>
</feature>
<dbReference type="InterPro" id="IPR024072">
    <property type="entry name" value="DHFR-like_dom_sf"/>
</dbReference>
<sequence>MGAITPPSSILLSTMTERRLILFIATSLDGYIARRNEGIDWLFDDADYGYSEFYSQIDTVLMGRKTYELSMSLSDDPYPGCQIYVFSRSLTETADPAITVVQGNPALWVSQLKQQPGRNFWLVGGGQLVQQCLAADCLDELILSIHPILLGNGIPLFPSPFPEQRWQLVKTQSYPTGLLQCTYHRDRSVPSTEP</sequence>
<evidence type="ECO:0000313" key="2">
    <source>
        <dbReference type="EMBL" id="BAD80465.1"/>
    </source>
</evidence>
<dbReference type="AlphaFoldDB" id="A0A0H3KCE6"/>
<dbReference type="EMBL" id="AP008231">
    <property type="protein sequence ID" value="BAD80465.1"/>
    <property type="molecule type" value="Genomic_DNA"/>
</dbReference>
<dbReference type="GO" id="GO:0009231">
    <property type="term" value="P:riboflavin biosynthetic process"/>
    <property type="evidence" value="ECO:0007669"/>
    <property type="project" value="InterPro"/>
</dbReference>
<dbReference type="InterPro" id="IPR001796">
    <property type="entry name" value="DHFR_dom"/>
</dbReference>
<name>A0A0H3KCE6_SYNP6</name>
<dbReference type="GO" id="GO:0008703">
    <property type="term" value="F:5-amino-6-(5-phosphoribosylamino)uracil reductase activity"/>
    <property type="evidence" value="ECO:0007669"/>
    <property type="project" value="InterPro"/>
</dbReference>
<evidence type="ECO:0000313" key="3">
    <source>
        <dbReference type="Proteomes" id="UP000001175"/>
    </source>
</evidence>
<dbReference type="InterPro" id="IPR050765">
    <property type="entry name" value="Riboflavin_Biosynth_HTPR"/>
</dbReference>
<organism evidence="2 3">
    <name type="scientific">Synechococcus sp. (strain ATCC 27144 / PCC 6301 / SAUG 1402/1)</name>
    <name type="common">Anacystis nidulans</name>
    <dbReference type="NCBI Taxonomy" id="269084"/>
    <lineage>
        <taxon>Bacteria</taxon>
        <taxon>Bacillati</taxon>
        <taxon>Cyanobacteriota</taxon>
        <taxon>Cyanophyceae</taxon>
        <taxon>Synechococcales</taxon>
        <taxon>Synechococcaceae</taxon>
        <taxon>Synechococcus</taxon>
    </lineage>
</organism>
<dbReference type="Proteomes" id="UP000001175">
    <property type="component" value="Chromosome"/>
</dbReference>
<dbReference type="Gene3D" id="3.40.430.10">
    <property type="entry name" value="Dihydrofolate Reductase, subunit A"/>
    <property type="match status" value="1"/>
</dbReference>
<dbReference type="Pfam" id="PF01872">
    <property type="entry name" value="RibD_C"/>
    <property type="match status" value="1"/>
</dbReference>
<proteinExistence type="predicted"/>
<protein>
    <recommendedName>
        <fullName evidence="1">Bacterial bifunctional deaminase-reductase C-terminal domain-containing protein</fullName>
    </recommendedName>
</protein>
<dbReference type="GO" id="GO:0046654">
    <property type="term" value="P:tetrahydrofolate biosynthetic process"/>
    <property type="evidence" value="ECO:0007669"/>
    <property type="project" value="InterPro"/>
</dbReference>
<dbReference type="SUPFAM" id="SSF53597">
    <property type="entry name" value="Dihydrofolate reductase-like"/>
    <property type="match status" value="1"/>
</dbReference>
<reference evidence="2 3" key="1">
    <citation type="journal article" date="2007" name="Photosyn. Res.">
        <title>Complete nucleotide sequence of the freshwater unicellular cyanobacterium Synechococcus elongatus PCC 6301 chromosome: gene content and organization.</title>
        <authorList>
            <person name="Sugita C."/>
            <person name="Ogata K."/>
            <person name="Shikata M."/>
            <person name="Jikuya H."/>
            <person name="Takano J."/>
            <person name="Furumichi M."/>
            <person name="Kanehisa M."/>
            <person name="Omata T."/>
            <person name="Sugiura M."/>
            <person name="Sugita M."/>
        </authorList>
    </citation>
    <scope>NUCLEOTIDE SEQUENCE [LARGE SCALE GENOMIC DNA]</scope>
    <source>
        <strain evidence="3">ATCC 27144 / PCC 6301 / SAUG 1402/1</strain>
    </source>
</reference>
<dbReference type="KEGG" id="syc:syc2275_c"/>
<dbReference type="InterPro" id="IPR002734">
    <property type="entry name" value="RibDG_C"/>
</dbReference>
<accession>A0A0H3KCE6</accession>
<dbReference type="eggNOG" id="COG0262">
    <property type="taxonomic scope" value="Bacteria"/>
</dbReference>